<keyword evidence="10" id="KW-0862">Zinc</keyword>
<reference evidence="20 21" key="2">
    <citation type="submission" date="2019-01" db="EMBL/GenBank/DDBJ databases">
        <title>The decoding of complex shrimp genome reveals the adaptation for benthos swimmer, frequently molting mechanism and breeding impact on genome.</title>
        <authorList>
            <person name="Sun Y."/>
            <person name="Gao Y."/>
            <person name="Yu Y."/>
        </authorList>
    </citation>
    <scope>NUCLEOTIDE SEQUENCE [LARGE SCALE GENOMIC DNA]</scope>
    <source>
        <tissue evidence="20">Muscle</tissue>
    </source>
</reference>
<feature type="compositionally biased region" description="Basic and acidic residues" evidence="16">
    <location>
        <begin position="263"/>
        <end position="280"/>
    </location>
</feature>
<evidence type="ECO:0000259" key="17">
    <source>
        <dbReference type="PROSITE" id="PS51192"/>
    </source>
</evidence>
<dbReference type="CDD" id="cd18793">
    <property type="entry name" value="SF2_C_SNF"/>
    <property type="match status" value="1"/>
</dbReference>
<dbReference type="PROSITE" id="PS51194">
    <property type="entry name" value="HELICASE_CTER"/>
    <property type="match status" value="1"/>
</dbReference>
<evidence type="ECO:0000256" key="15">
    <source>
        <dbReference type="ARBA" id="ARBA00031106"/>
    </source>
</evidence>
<evidence type="ECO:0000256" key="8">
    <source>
        <dbReference type="ARBA" id="ARBA00022801"/>
    </source>
</evidence>
<dbReference type="GO" id="GO:0008270">
    <property type="term" value="F:zinc ion binding"/>
    <property type="evidence" value="ECO:0007669"/>
    <property type="project" value="UniProtKB-KW"/>
</dbReference>
<dbReference type="GO" id="GO:0005634">
    <property type="term" value="C:nucleus"/>
    <property type="evidence" value="ECO:0007669"/>
    <property type="project" value="UniProtKB-SubCell"/>
</dbReference>
<feature type="region of interest" description="Disordered" evidence="16">
    <location>
        <begin position="521"/>
        <end position="614"/>
    </location>
</feature>
<evidence type="ECO:0000256" key="13">
    <source>
        <dbReference type="ARBA" id="ARBA00023125"/>
    </source>
</evidence>
<evidence type="ECO:0000256" key="10">
    <source>
        <dbReference type="ARBA" id="ARBA00022833"/>
    </source>
</evidence>
<dbReference type="InterPro" id="IPR025766">
    <property type="entry name" value="ADD"/>
</dbReference>
<dbReference type="InterPro" id="IPR027417">
    <property type="entry name" value="P-loop_NTPase"/>
</dbReference>
<dbReference type="GO" id="GO:0000781">
    <property type="term" value="C:chromosome, telomeric region"/>
    <property type="evidence" value="ECO:0007669"/>
    <property type="project" value="UniProtKB-SubCell"/>
</dbReference>
<dbReference type="Pfam" id="PF17981">
    <property type="entry name" value="ADD_ATRX"/>
    <property type="match status" value="1"/>
</dbReference>
<evidence type="ECO:0000313" key="20">
    <source>
        <dbReference type="EMBL" id="ROT80592.1"/>
    </source>
</evidence>
<keyword evidence="13" id="KW-0238">DNA-binding</keyword>
<feature type="compositionally biased region" description="Basic and acidic residues" evidence="16">
    <location>
        <begin position="521"/>
        <end position="544"/>
    </location>
</feature>
<feature type="compositionally biased region" description="Polar residues" evidence="16">
    <location>
        <begin position="111"/>
        <end position="125"/>
    </location>
</feature>
<feature type="domain" description="Helicase C-terminal" evidence="18">
    <location>
        <begin position="1004"/>
        <end position="1188"/>
    </location>
</feature>
<dbReference type="InterPro" id="IPR001650">
    <property type="entry name" value="Helicase_C-like"/>
</dbReference>
<dbReference type="PROSITE" id="PS51533">
    <property type="entry name" value="ADD"/>
    <property type="match status" value="1"/>
</dbReference>
<gene>
    <name evidence="20" type="ORF">C7M84_000657</name>
</gene>
<dbReference type="Pfam" id="PF00271">
    <property type="entry name" value="Helicase_C"/>
    <property type="match status" value="1"/>
</dbReference>
<dbReference type="InterPro" id="IPR014001">
    <property type="entry name" value="Helicase_ATP-bd"/>
</dbReference>
<evidence type="ECO:0000256" key="2">
    <source>
        <dbReference type="ARBA" id="ARBA00004574"/>
    </source>
</evidence>
<dbReference type="OrthoDB" id="448448at2759"/>
<dbReference type="Gene3D" id="3.30.40.10">
    <property type="entry name" value="Zinc/RING finger domain, C3HC4 (zinc finger)"/>
    <property type="match status" value="1"/>
</dbReference>
<dbReference type="InterPro" id="IPR013083">
    <property type="entry name" value="Znf_RING/FYVE/PHD"/>
</dbReference>
<feature type="region of interest" description="Disordered" evidence="16">
    <location>
        <begin position="263"/>
        <end position="344"/>
    </location>
</feature>
<accession>A0A423TW10</accession>
<evidence type="ECO:0000256" key="9">
    <source>
        <dbReference type="ARBA" id="ARBA00022806"/>
    </source>
</evidence>
<dbReference type="InterPro" id="IPR049730">
    <property type="entry name" value="SNF2/RAD54-like_C"/>
</dbReference>
<evidence type="ECO:0000256" key="6">
    <source>
        <dbReference type="ARBA" id="ARBA00022741"/>
    </source>
</evidence>
<evidence type="ECO:0000256" key="1">
    <source>
        <dbReference type="ARBA" id="ARBA00004123"/>
    </source>
</evidence>
<dbReference type="GO" id="GO:0005524">
    <property type="term" value="F:ATP binding"/>
    <property type="evidence" value="ECO:0007669"/>
    <property type="project" value="UniProtKB-KW"/>
</dbReference>
<evidence type="ECO:0000256" key="14">
    <source>
        <dbReference type="ARBA" id="ARBA00023242"/>
    </source>
</evidence>
<evidence type="ECO:0000256" key="12">
    <source>
        <dbReference type="ARBA" id="ARBA00022895"/>
    </source>
</evidence>
<keyword evidence="12" id="KW-0779">Telomere</keyword>
<dbReference type="SMART" id="SM00490">
    <property type="entry name" value="HELICc"/>
    <property type="match status" value="1"/>
</dbReference>
<dbReference type="InterPro" id="IPR011011">
    <property type="entry name" value="Znf_FYVE_PHD"/>
</dbReference>
<comment type="similarity">
    <text evidence="3">Belongs to the SNF2/RAD54 helicase family.</text>
</comment>
<evidence type="ECO:0000256" key="16">
    <source>
        <dbReference type="SAM" id="MobiDB-lite"/>
    </source>
</evidence>
<keyword evidence="21" id="KW-1185">Reference proteome</keyword>
<organism evidence="20 21">
    <name type="scientific">Penaeus vannamei</name>
    <name type="common">Whiteleg shrimp</name>
    <name type="synonym">Litopenaeus vannamei</name>
    <dbReference type="NCBI Taxonomy" id="6689"/>
    <lineage>
        <taxon>Eukaryota</taxon>
        <taxon>Metazoa</taxon>
        <taxon>Ecdysozoa</taxon>
        <taxon>Arthropoda</taxon>
        <taxon>Crustacea</taxon>
        <taxon>Multicrustacea</taxon>
        <taxon>Malacostraca</taxon>
        <taxon>Eumalacostraca</taxon>
        <taxon>Eucarida</taxon>
        <taxon>Decapoda</taxon>
        <taxon>Dendrobranchiata</taxon>
        <taxon>Penaeoidea</taxon>
        <taxon>Penaeidae</taxon>
        <taxon>Penaeus</taxon>
    </lineage>
</organism>
<dbReference type="InterPro" id="IPR041430">
    <property type="entry name" value="ADD_ATRX"/>
</dbReference>
<evidence type="ECO:0000256" key="5">
    <source>
        <dbReference type="ARBA" id="ARBA00022723"/>
    </source>
</evidence>
<dbReference type="GO" id="GO:0016887">
    <property type="term" value="F:ATP hydrolysis activity"/>
    <property type="evidence" value="ECO:0007669"/>
    <property type="project" value="InterPro"/>
</dbReference>
<dbReference type="PROSITE" id="PS51192">
    <property type="entry name" value="HELICASE_ATP_BIND_1"/>
    <property type="match status" value="1"/>
</dbReference>
<keyword evidence="6" id="KW-0547">Nucleotide-binding</keyword>
<feature type="domain" description="PHD-type" evidence="19">
    <location>
        <begin position="361"/>
        <end position="499"/>
    </location>
</feature>
<evidence type="ECO:0000259" key="18">
    <source>
        <dbReference type="PROSITE" id="PS51194"/>
    </source>
</evidence>
<comment type="caution">
    <text evidence="20">The sequence shown here is derived from an EMBL/GenBank/DDBJ whole genome shotgun (WGS) entry which is preliminary data.</text>
</comment>
<sequence>MESFMRMEHDPDGNSQQVAVIMTGQVYREAGLKHSEHPKVEGMLYDKLCQIGKHKLRDDVRKMALNIALMVSDKEFKPTVAWLDNFMRRFCLSRKKMGFHSSAMLKRKDNVQPQPQTPASGSGLTQEDVFNVLGINMDGNGLPEEEGKVAASEKILEDVIAETENGVNGNQGIETDCQTSLLDSVDKNCSIEDLFASDSENVESKITSLDQNVTPDPKKEQVVCEEIEQLNKLENLASQMVQNQDSDDDIIIEKSVLKTDTLPKESKMDIDKETIKKEQDSSNDEENNDKDSSKGSDSDKDNMREKKSTKGRGKSNGSSDGDSQQDDQADAGGKKSRQVEDEMTIKYTKEENEYYRKNINDLQKKLHDAVMRCTACNEQINHQIRSLVYTHPVLGVLSCKRCRKYYGKGRFCKDEEGYDEYCRLCAEGGDLLCCEQEGCFNGFCKRCIKRTMGRSELKNAETAENWACYVCDKTSMTELRALHRAILSNLEESEVQDDNLSRKELNKKNLLSKFELLKKNRKERATKNSPKKVEKKADKDKSENESEELEEAPKPKRKRIRKMSSSSDEGDGDEENKEDSPSKHRKIRRVIRDEDLMETTKNATQEEEERRKRITERQKKYNQIFEIDVESDQKDLGKLVLDFDPDTKKELVSVDEKLVKFLKPHQFKGIKFMWDATCESIEMLSSKRGSGCILAHCMGLGKTLQVITFTHTLLSSKKVNRHIQRVMVCCPVNTVYNWVNEYKNWLRGKLLHFEVSELVSAKDLWSRAYRLDDWWKEGGVCIMGYDMFRNLSNSKSKRYKGKMKEIFHKTLVDPGPDLIVCDEGHILKNEKTALSVAINKIRTHRRIILTGTPLQNNLKEYHCMIQFVKPNLLGTKKEFMNRFVNPIEQGQCADAMPRDVRRMKRRAHILHNMLEGCVQRFDYTVLKPFLPPKFEYVISIQLSDLQQKLYQYYLDNLAQGPIPGLTESGKVRVDWWKKLVEEYNEDSKDEDFLDSLEHGGKLILLLDILRECCSIGDKVLVFSQSLLALDMMEDFLELIDRGELEMPSTEDPLPLPFKQWKRDRDYLRLDGSTSPDARKNLCKAFNSTSNERCRLFLISTRAGGLGINLVAANRVVIFDSSWNPSHDTQSIFRVYRFGQKKPCYIYRFVAQGTMEEKIYSRQVTKMSTALRVVDEHQIKRYFKMEELAQLYEFTPADRNVRETPIVPEDRLLAELLKRQKDWIVNYHEHDSLLENQTSEELTEEERKAAWEDYENEKKGFMYYQQQRNSVMPVVGPATMVASSAAPSLSLSSFSFEGVVNTIKAQNPNLTQNELCESVVLATKQIQKIHLTHYQRVQGMVYNLKNPMIAPEQRKLLPFGNHPEMLPMLEQQLRMLEENIQRENQVINHMGQITSQRVSSSNTANMMSAGLIRGQP</sequence>
<dbReference type="Pfam" id="PF21255">
    <property type="entry name" value="DNMT3_ADD_GATA1-like"/>
    <property type="match status" value="1"/>
</dbReference>
<dbReference type="GO" id="GO:0003677">
    <property type="term" value="F:DNA binding"/>
    <property type="evidence" value="ECO:0007669"/>
    <property type="project" value="UniProtKB-KW"/>
</dbReference>
<keyword evidence="8" id="KW-0378">Hydrolase</keyword>
<dbReference type="InterPro" id="IPR038718">
    <property type="entry name" value="SNF2-like_sf"/>
</dbReference>
<keyword evidence="5" id="KW-0479">Metal-binding</keyword>
<keyword evidence="4" id="KW-0158">Chromosome</keyword>
<keyword evidence="9" id="KW-0347">Helicase</keyword>
<feature type="domain" description="Helicase ATP-binding" evidence="17">
    <location>
        <begin position="683"/>
        <end position="871"/>
    </location>
</feature>
<dbReference type="SUPFAM" id="SSF57903">
    <property type="entry name" value="FYVE/PHD zinc finger"/>
    <property type="match status" value="1"/>
</dbReference>
<dbReference type="Gene3D" id="3.40.50.10810">
    <property type="entry name" value="Tandem AAA-ATPase domain"/>
    <property type="match status" value="1"/>
</dbReference>
<dbReference type="EMBL" id="QCYY01001101">
    <property type="protein sequence ID" value="ROT80592.1"/>
    <property type="molecule type" value="Genomic_DNA"/>
</dbReference>
<dbReference type="CDD" id="cd11726">
    <property type="entry name" value="ADDz_ATRX"/>
    <property type="match status" value="1"/>
</dbReference>
<keyword evidence="11" id="KW-0067">ATP-binding</keyword>
<dbReference type="PANTHER" id="PTHR45797:SF3">
    <property type="entry name" value="TRANSCRIPTIONAL REGULATOR ATRX HOMOLOG"/>
    <property type="match status" value="1"/>
</dbReference>
<feature type="compositionally biased region" description="Acidic residues" evidence="16">
    <location>
        <begin position="568"/>
        <end position="577"/>
    </location>
</feature>
<evidence type="ECO:0000256" key="4">
    <source>
        <dbReference type="ARBA" id="ARBA00022454"/>
    </source>
</evidence>
<dbReference type="Pfam" id="PF00176">
    <property type="entry name" value="SNF2-rel_dom"/>
    <property type="match status" value="1"/>
</dbReference>
<dbReference type="Proteomes" id="UP000283509">
    <property type="component" value="Unassembled WGS sequence"/>
</dbReference>
<keyword evidence="7" id="KW-0863">Zinc-finger</keyword>
<evidence type="ECO:0000256" key="3">
    <source>
        <dbReference type="ARBA" id="ARBA00007025"/>
    </source>
</evidence>
<reference evidence="20 21" key="1">
    <citation type="submission" date="2018-04" db="EMBL/GenBank/DDBJ databases">
        <authorList>
            <person name="Zhang X."/>
            <person name="Yuan J."/>
            <person name="Li F."/>
            <person name="Xiang J."/>
        </authorList>
    </citation>
    <scope>NUCLEOTIDE SEQUENCE [LARGE SCALE GENOMIC DNA]</scope>
    <source>
        <tissue evidence="20">Muscle</tissue>
    </source>
</reference>
<keyword evidence="14" id="KW-0539">Nucleus</keyword>
<dbReference type="SMART" id="SM00487">
    <property type="entry name" value="DEXDc"/>
    <property type="match status" value="1"/>
</dbReference>
<feature type="compositionally biased region" description="Basic and acidic residues" evidence="16">
    <location>
        <begin position="289"/>
        <end position="308"/>
    </location>
</feature>
<dbReference type="InterPro" id="IPR000330">
    <property type="entry name" value="SNF2_N"/>
</dbReference>
<comment type="subcellular location">
    <subcellularLocation>
        <location evidence="2">Chromosome</location>
        <location evidence="2">Telomere</location>
    </subcellularLocation>
    <subcellularLocation>
        <location evidence="1">Nucleus</location>
    </subcellularLocation>
</comment>
<evidence type="ECO:0000259" key="19">
    <source>
        <dbReference type="PROSITE" id="PS51533"/>
    </source>
</evidence>
<dbReference type="PANTHER" id="PTHR45797">
    <property type="entry name" value="RAD54-LIKE"/>
    <property type="match status" value="1"/>
</dbReference>
<dbReference type="InterPro" id="IPR049554">
    <property type="entry name" value="DNMT3_ADD_PHD"/>
</dbReference>
<evidence type="ECO:0000313" key="21">
    <source>
        <dbReference type="Proteomes" id="UP000283509"/>
    </source>
</evidence>
<dbReference type="GO" id="GO:0010468">
    <property type="term" value="P:regulation of gene expression"/>
    <property type="evidence" value="ECO:0007669"/>
    <property type="project" value="UniProtKB-ARBA"/>
</dbReference>
<dbReference type="InterPro" id="IPR044574">
    <property type="entry name" value="ARIP4-like"/>
</dbReference>
<name>A0A423TW10_PENVA</name>
<feature type="non-terminal residue" evidence="20">
    <location>
        <position position="1415"/>
    </location>
</feature>
<evidence type="ECO:0000256" key="7">
    <source>
        <dbReference type="ARBA" id="ARBA00022771"/>
    </source>
</evidence>
<dbReference type="SUPFAM" id="SSF52540">
    <property type="entry name" value="P-loop containing nucleoside triphosphate hydrolases"/>
    <property type="match status" value="2"/>
</dbReference>
<evidence type="ECO:0000256" key="11">
    <source>
        <dbReference type="ARBA" id="ARBA00022840"/>
    </source>
</evidence>
<dbReference type="Gene3D" id="3.40.50.300">
    <property type="entry name" value="P-loop containing nucleotide triphosphate hydrolases"/>
    <property type="match status" value="1"/>
</dbReference>
<feature type="region of interest" description="Disordered" evidence="16">
    <location>
        <begin position="105"/>
        <end position="125"/>
    </location>
</feature>
<proteinExistence type="inferred from homology"/>
<protein>
    <recommendedName>
        <fullName evidence="15">ATP-dependent helicase ATRX</fullName>
    </recommendedName>
</protein>
<dbReference type="STRING" id="6689.A0A423TW10"/>
<dbReference type="GO" id="GO:0004386">
    <property type="term" value="F:helicase activity"/>
    <property type="evidence" value="ECO:0007669"/>
    <property type="project" value="UniProtKB-KW"/>
</dbReference>